<name>E8WYP6_GRATM</name>
<keyword evidence="2" id="KW-0808">Transferase</keyword>
<evidence type="ECO:0000313" key="3">
    <source>
        <dbReference type="Proteomes" id="UP000000343"/>
    </source>
</evidence>
<reference evidence="3" key="1">
    <citation type="submission" date="2011-01" db="EMBL/GenBank/DDBJ databases">
        <title>Complete sequence of chromosome of Acidobacterium sp. MP5ACTX9.</title>
        <authorList>
            <consortium name="US DOE Joint Genome Institute"/>
            <person name="Lucas S."/>
            <person name="Copeland A."/>
            <person name="Lapidus A."/>
            <person name="Cheng J.-F."/>
            <person name="Goodwin L."/>
            <person name="Pitluck S."/>
            <person name="Teshima H."/>
            <person name="Detter J.C."/>
            <person name="Han C."/>
            <person name="Tapia R."/>
            <person name="Land M."/>
            <person name="Hauser L."/>
            <person name="Kyrpides N."/>
            <person name="Ivanova N."/>
            <person name="Ovchinnikova G."/>
            <person name="Pagani I."/>
            <person name="Rawat S.R."/>
            <person name="Mannisto M."/>
            <person name="Haggblom M.M."/>
            <person name="Woyke T."/>
        </authorList>
    </citation>
    <scope>NUCLEOTIDE SEQUENCE [LARGE SCALE GENOMIC DNA]</scope>
    <source>
        <strain evidence="3">MP5ACTX9</strain>
    </source>
</reference>
<keyword evidence="2" id="KW-0489">Methyltransferase</keyword>
<dbReference type="eggNOG" id="COG2226">
    <property type="taxonomic scope" value="Bacteria"/>
</dbReference>
<dbReference type="Gene3D" id="3.40.50.150">
    <property type="entry name" value="Vaccinia Virus protein VP39"/>
    <property type="match status" value="1"/>
</dbReference>
<dbReference type="HOGENOM" id="CLU_075042_0_0_0"/>
<gene>
    <name evidence="2" type="ordered locus">AciX9_0573</name>
</gene>
<dbReference type="GO" id="GO:0032259">
    <property type="term" value="P:methylation"/>
    <property type="evidence" value="ECO:0007669"/>
    <property type="project" value="UniProtKB-KW"/>
</dbReference>
<dbReference type="Pfam" id="PF08241">
    <property type="entry name" value="Methyltransf_11"/>
    <property type="match status" value="1"/>
</dbReference>
<protein>
    <submittedName>
        <fullName evidence="2">Methyltransferase type 11</fullName>
    </submittedName>
</protein>
<sequence>MTAQASISTTATDHALSGSSVKILCWSCAATLSSLDTPSAALRCSKCGSVTEFRNGIWCSLAPHLAADYERFVAEYEFIRNAEGRGSLDPTYYHALPYQDLSGKMTAQWKIRARTFDHLLQHILKPLADQRQQPLRILDLGAGNGWLSYRLSRLGHLPVAVDLLTNDRDGLSAGSNFSSQLPVMFPRVQASLDDMPFASETFDLAIFNASFHYSQDYRKTLAEALRCLRPSGTVVIADTPWYAKQESGVMMVEEKHMQFRAAYGFASNSLQSQEFLTPERLEDLARTHELTWQEFRPFYGIKWALRPLIARLKHRRTPSQFRIYTAKVPA</sequence>
<accession>E8WYP6</accession>
<dbReference type="GO" id="GO:0008757">
    <property type="term" value="F:S-adenosylmethionine-dependent methyltransferase activity"/>
    <property type="evidence" value="ECO:0007669"/>
    <property type="project" value="InterPro"/>
</dbReference>
<dbReference type="EMBL" id="CP002480">
    <property type="protein sequence ID" value="ADW67644.1"/>
    <property type="molecule type" value="Genomic_DNA"/>
</dbReference>
<dbReference type="STRING" id="1198114.AciX9_0573"/>
<dbReference type="CDD" id="cd02440">
    <property type="entry name" value="AdoMet_MTases"/>
    <property type="match status" value="1"/>
</dbReference>
<keyword evidence="3" id="KW-1185">Reference proteome</keyword>
<dbReference type="PaxDb" id="1198114-AciX9_0573"/>
<proteinExistence type="predicted"/>
<dbReference type="KEGG" id="acm:AciX9_0573"/>
<dbReference type="AlphaFoldDB" id="E8WYP6"/>
<evidence type="ECO:0000259" key="1">
    <source>
        <dbReference type="Pfam" id="PF08241"/>
    </source>
</evidence>
<dbReference type="InterPro" id="IPR013216">
    <property type="entry name" value="Methyltransf_11"/>
</dbReference>
<evidence type="ECO:0000313" key="2">
    <source>
        <dbReference type="EMBL" id="ADW67644.1"/>
    </source>
</evidence>
<dbReference type="InterPro" id="IPR029063">
    <property type="entry name" value="SAM-dependent_MTases_sf"/>
</dbReference>
<dbReference type="Proteomes" id="UP000000343">
    <property type="component" value="Chromosome"/>
</dbReference>
<feature type="domain" description="Methyltransferase type 11" evidence="1">
    <location>
        <begin position="138"/>
        <end position="236"/>
    </location>
</feature>
<dbReference type="PANTHER" id="PTHR43591">
    <property type="entry name" value="METHYLTRANSFERASE"/>
    <property type="match status" value="1"/>
</dbReference>
<organism evidence="3">
    <name type="scientific">Granulicella tundricola (strain ATCC BAA-1859 / DSM 23138 / MP5ACTX9)</name>
    <dbReference type="NCBI Taxonomy" id="1198114"/>
    <lineage>
        <taxon>Bacteria</taxon>
        <taxon>Pseudomonadati</taxon>
        <taxon>Acidobacteriota</taxon>
        <taxon>Terriglobia</taxon>
        <taxon>Terriglobales</taxon>
        <taxon>Acidobacteriaceae</taxon>
        <taxon>Granulicella</taxon>
    </lineage>
</organism>
<dbReference type="OrthoDB" id="108476at2"/>
<dbReference type="SUPFAM" id="SSF53335">
    <property type="entry name" value="S-adenosyl-L-methionine-dependent methyltransferases"/>
    <property type="match status" value="1"/>
</dbReference>